<protein>
    <submittedName>
        <fullName evidence="2">Uncharacterized protein</fullName>
    </submittedName>
</protein>
<keyword evidence="3" id="KW-1185">Reference proteome</keyword>
<reference evidence="3" key="1">
    <citation type="submission" date="2016-01" db="EMBL/GenBank/DDBJ databases">
        <title>Complete genome sequence of Microbulbifer sp. CCB-MM1, a halophile isolated from Matang Mangrove Forest, Perak.</title>
        <authorList>
            <person name="Moh T.H."/>
            <person name="Dinesh B."/>
            <person name="Lau N.-S."/>
            <person name="Go F."/>
            <person name="Alexander Chong S.-C."/>
        </authorList>
    </citation>
    <scope>NUCLEOTIDE SEQUENCE [LARGE SCALE GENOMIC DNA]</scope>
    <source>
        <strain evidence="3">CCB-MM1</strain>
    </source>
</reference>
<dbReference type="AlphaFoldDB" id="A0A1C9W618"/>
<accession>A0A1C9W618</accession>
<feature type="transmembrane region" description="Helical" evidence="1">
    <location>
        <begin position="37"/>
        <end position="57"/>
    </location>
</feature>
<organism evidence="2 3">
    <name type="scientific">Microbulbifer aggregans</name>
    <dbReference type="NCBI Taxonomy" id="1769779"/>
    <lineage>
        <taxon>Bacteria</taxon>
        <taxon>Pseudomonadati</taxon>
        <taxon>Pseudomonadota</taxon>
        <taxon>Gammaproteobacteria</taxon>
        <taxon>Cellvibrionales</taxon>
        <taxon>Microbulbiferaceae</taxon>
        <taxon>Microbulbifer</taxon>
    </lineage>
</organism>
<sequence>MEQWINHLIIKPLLIISIVVPIAYVEVSENGLTVESIFLIAIVLGTWVSISLLEKYIKHHVRYYVPMKRLEVDVVLRKAATYLGVRYSCSEPKNNSFSGVLTSQGFTEKWVITSENGKVQVSVSGDYPFPISLYNWWRIHRDVAEELWSQGMRRA</sequence>
<dbReference type="EMBL" id="CP014143">
    <property type="protein sequence ID" value="AOS96596.1"/>
    <property type="molecule type" value="Genomic_DNA"/>
</dbReference>
<evidence type="ECO:0000256" key="1">
    <source>
        <dbReference type="SAM" id="Phobius"/>
    </source>
</evidence>
<dbReference type="KEGG" id="micc:AUP74_01133"/>
<evidence type="ECO:0000313" key="2">
    <source>
        <dbReference type="EMBL" id="AOS96596.1"/>
    </source>
</evidence>
<proteinExistence type="predicted"/>
<evidence type="ECO:0000313" key="3">
    <source>
        <dbReference type="Proteomes" id="UP000095672"/>
    </source>
</evidence>
<dbReference type="Proteomes" id="UP000095672">
    <property type="component" value="Chromosome"/>
</dbReference>
<name>A0A1C9W618_9GAMM</name>
<keyword evidence="1" id="KW-0472">Membrane</keyword>
<gene>
    <name evidence="2" type="ORF">AUP74_01133</name>
</gene>
<feature type="transmembrane region" description="Helical" evidence="1">
    <location>
        <begin position="7"/>
        <end position="25"/>
    </location>
</feature>
<dbReference type="RefSeq" id="WP_069946717.1">
    <property type="nucleotide sequence ID" value="NZ_CP014143.1"/>
</dbReference>
<keyword evidence="1" id="KW-1133">Transmembrane helix</keyword>
<keyword evidence="1" id="KW-0812">Transmembrane</keyword>